<evidence type="ECO:0000313" key="2">
    <source>
        <dbReference type="EMBL" id="CDO60840.1"/>
    </source>
</evidence>
<protein>
    <submittedName>
        <fullName evidence="2">Prophage MuSo1, DNA transposition protein,putative</fullName>
    </submittedName>
</protein>
<reference evidence="2 3" key="1">
    <citation type="journal article" date="2014" name="Front. Genet.">
        <title>Genome and metabolic network of "Candidatus Phaeomarinobacter ectocarpi" Ec32, a new candidate genus of Alphaproteobacteria frequently associated with brown algae.</title>
        <authorList>
            <person name="Dittami S.M."/>
            <person name="Barbeyron T."/>
            <person name="Boyen C."/>
            <person name="Cambefort J."/>
            <person name="Collet G."/>
            <person name="Delage L."/>
            <person name="Gobet A."/>
            <person name="Groisillier A."/>
            <person name="Leblanc C."/>
            <person name="Michel G."/>
            <person name="Scornet D."/>
            <person name="Siegel A."/>
            <person name="Tapia J.E."/>
            <person name="Tonon T."/>
        </authorList>
    </citation>
    <scope>NUCLEOTIDE SEQUENCE [LARGE SCALE GENOMIC DNA]</scope>
    <source>
        <strain evidence="2 3">Ec32</strain>
    </source>
</reference>
<dbReference type="InterPro" id="IPR027417">
    <property type="entry name" value="P-loop_NTPase"/>
</dbReference>
<dbReference type="SUPFAM" id="SSF52540">
    <property type="entry name" value="P-loop containing nucleoside triphosphate hydrolases"/>
    <property type="match status" value="1"/>
</dbReference>
<name>X5MMZ6_9HYPH</name>
<dbReference type="OrthoDB" id="9797061at2"/>
<accession>X5MMZ6</accession>
<dbReference type="KEGG" id="pect:BN1012_Phect2627"/>
<dbReference type="Proteomes" id="UP000032160">
    <property type="component" value="Chromosome I"/>
</dbReference>
<evidence type="ECO:0000259" key="1">
    <source>
        <dbReference type="Pfam" id="PF13401"/>
    </source>
</evidence>
<dbReference type="EMBL" id="HG966617">
    <property type="protein sequence ID" value="CDO60840.1"/>
    <property type="molecule type" value="Genomic_DNA"/>
</dbReference>
<dbReference type="AlphaFoldDB" id="X5MMZ6"/>
<evidence type="ECO:0000313" key="3">
    <source>
        <dbReference type="Proteomes" id="UP000032160"/>
    </source>
</evidence>
<dbReference type="RefSeq" id="WP_052534634.1">
    <property type="nucleotide sequence ID" value="NZ_HG966617.1"/>
</dbReference>
<sequence>MRKKFVKTSNVKAFMAGVEVVKTRGAPEASWLLAEGTPGLGKTATLVWWSTQKDSILIRAKKGWTVNWALRDLMTHLGEAHARSTEVMFNSAVRAISQSEQPIMVDEIQHAMHGGIIEVLRDISDYTETPIIIGGHNGVGATLKRFEQISSRIAYTAQFNANTVADVRLICDELAEVKVSNDQVEQLHRETGGSMRRLLNGIARLEQAERRRVA</sequence>
<dbReference type="InterPro" id="IPR049945">
    <property type="entry name" value="AAA_22"/>
</dbReference>
<feature type="domain" description="ORC1/DEAH AAA+ ATPase" evidence="1">
    <location>
        <begin position="32"/>
        <end position="137"/>
    </location>
</feature>
<gene>
    <name evidence="2" type="ORF">BN1012_Phect2627</name>
</gene>
<dbReference type="GO" id="GO:0016887">
    <property type="term" value="F:ATP hydrolysis activity"/>
    <property type="evidence" value="ECO:0007669"/>
    <property type="project" value="InterPro"/>
</dbReference>
<keyword evidence="3" id="KW-1185">Reference proteome</keyword>
<dbReference type="STRING" id="1458461.BN1012_Phect2627"/>
<dbReference type="Pfam" id="PF13401">
    <property type="entry name" value="AAA_22"/>
    <property type="match status" value="1"/>
</dbReference>
<proteinExistence type="predicted"/>
<organism evidence="2 3">
    <name type="scientific">Candidatus Phaeomarinibacter ectocarpi</name>
    <dbReference type="NCBI Taxonomy" id="1458461"/>
    <lineage>
        <taxon>Bacteria</taxon>
        <taxon>Pseudomonadati</taxon>
        <taxon>Pseudomonadota</taxon>
        <taxon>Alphaproteobacteria</taxon>
        <taxon>Hyphomicrobiales</taxon>
        <taxon>Parvibaculaceae</taxon>
        <taxon>Candidatus Phaeomarinibacter</taxon>
    </lineage>
</organism>
<dbReference type="HOGENOM" id="CLU_099028_0_0_5"/>